<dbReference type="SMART" id="SM00228">
    <property type="entry name" value="PDZ"/>
    <property type="match status" value="1"/>
</dbReference>
<comment type="caution">
    <text evidence="3">The sequence shown here is derived from an EMBL/GenBank/DDBJ whole genome shotgun (WGS) entry which is preliminary data.</text>
</comment>
<keyword evidence="1" id="KW-0812">Transmembrane</keyword>
<gene>
    <name evidence="3" type="ORF">DL897_09430</name>
</gene>
<reference evidence="3 4" key="1">
    <citation type="submission" date="2018-06" db="EMBL/GenBank/DDBJ databases">
        <title>Thermoflavimicrobium daqus sp. nov., a thermophilic microbe isolated from Moutai-flavour Daqu.</title>
        <authorList>
            <person name="Wang X."/>
            <person name="Zhou H."/>
        </authorList>
    </citation>
    <scope>NUCLEOTIDE SEQUENCE [LARGE SCALE GENOMIC DNA]</scope>
    <source>
        <strain evidence="3 4">FBKL4.011</strain>
    </source>
</reference>
<accession>A0A364K563</accession>
<feature type="transmembrane region" description="Helical" evidence="1">
    <location>
        <begin position="85"/>
        <end position="114"/>
    </location>
</feature>
<name>A0A364K563_9BACL</name>
<protein>
    <recommendedName>
        <fullName evidence="2">PDZ domain-containing protein</fullName>
    </recommendedName>
</protein>
<dbReference type="InterPro" id="IPR001478">
    <property type="entry name" value="PDZ"/>
</dbReference>
<evidence type="ECO:0000256" key="1">
    <source>
        <dbReference type="SAM" id="Phobius"/>
    </source>
</evidence>
<keyword evidence="4" id="KW-1185">Reference proteome</keyword>
<dbReference type="Pfam" id="PF17820">
    <property type="entry name" value="PDZ_6"/>
    <property type="match status" value="1"/>
</dbReference>
<dbReference type="Gene3D" id="2.30.42.10">
    <property type="match status" value="1"/>
</dbReference>
<dbReference type="RefSeq" id="WP_113658891.1">
    <property type="nucleotide sequence ID" value="NZ_KZ845666.1"/>
</dbReference>
<evidence type="ECO:0000259" key="2">
    <source>
        <dbReference type="PROSITE" id="PS50106"/>
    </source>
</evidence>
<dbReference type="SUPFAM" id="SSF50156">
    <property type="entry name" value="PDZ domain-like"/>
    <property type="match status" value="1"/>
</dbReference>
<dbReference type="EMBL" id="QJKK01000004">
    <property type="protein sequence ID" value="RAL24520.1"/>
    <property type="molecule type" value="Genomic_DNA"/>
</dbReference>
<proteinExistence type="predicted"/>
<feature type="transmembrane region" description="Helical" evidence="1">
    <location>
        <begin position="253"/>
        <end position="271"/>
    </location>
</feature>
<evidence type="ECO:0000313" key="4">
    <source>
        <dbReference type="Proteomes" id="UP000251213"/>
    </source>
</evidence>
<feature type="transmembrane region" description="Helical" evidence="1">
    <location>
        <begin position="190"/>
        <end position="210"/>
    </location>
</feature>
<dbReference type="OrthoDB" id="198399at2"/>
<sequence>MLSIFNGFWELCLQLFINPFWIVIFLLPAFQISLERIKERQIFGKRLYAPTPLILRTWYLGVITSLFLSLILLNFKFTIRAEEVFLVWACMLFLAIWRIRFACFSYAVGILSILSPIVKLLDHSKFISVYGNTWWEVIAQFSINQWLWLVCLTHLMECGLIRMAGTEGSLPVQIPHRVGRIVSGFQICKIWPMPIVVFTMSGWLAIPLMIGFESKSCLKPISQQQRLSSTYVFVLSICIGCLLALSYGWKPLLWMAVLLSLCGHEVFYWWGKRVERQKEPRFVSDEKGLRVLAVLPQTPAAEMGLKSGDIIHKLNGVRISTLEELKQVVEGTAFLKIEVCNDQMDSHFVQKALYEDDPKDLGIIGATPVWGTNKGIH</sequence>
<organism evidence="3 4">
    <name type="scientific">Thermoflavimicrobium daqui</name>
    <dbReference type="NCBI Taxonomy" id="2137476"/>
    <lineage>
        <taxon>Bacteria</taxon>
        <taxon>Bacillati</taxon>
        <taxon>Bacillota</taxon>
        <taxon>Bacilli</taxon>
        <taxon>Bacillales</taxon>
        <taxon>Thermoactinomycetaceae</taxon>
        <taxon>Thermoflavimicrobium</taxon>
    </lineage>
</organism>
<feature type="transmembrane region" description="Helical" evidence="1">
    <location>
        <begin position="53"/>
        <end position="73"/>
    </location>
</feature>
<keyword evidence="1" id="KW-1133">Transmembrane helix</keyword>
<feature type="domain" description="PDZ" evidence="2">
    <location>
        <begin position="286"/>
        <end position="332"/>
    </location>
</feature>
<keyword evidence="1" id="KW-0472">Membrane</keyword>
<reference evidence="3 4" key="2">
    <citation type="submission" date="2018-06" db="EMBL/GenBank/DDBJ databases">
        <authorList>
            <person name="Zhirakovskaya E."/>
        </authorList>
    </citation>
    <scope>NUCLEOTIDE SEQUENCE [LARGE SCALE GENOMIC DNA]</scope>
    <source>
        <strain evidence="3 4">FBKL4.011</strain>
    </source>
</reference>
<dbReference type="InterPro" id="IPR041489">
    <property type="entry name" value="PDZ_6"/>
</dbReference>
<dbReference type="AlphaFoldDB" id="A0A364K563"/>
<dbReference type="Proteomes" id="UP000251213">
    <property type="component" value="Unassembled WGS sequence"/>
</dbReference>
<dbReference type="PROSITE" id="PS50106">
    <property type="entry name" value="PDZ"/>
    <property type="match status" value="1"/>
</dbReference>
<evidence type="ECO:0000313" key="3">
    <source>
        <dbReference type="EMBL" id="RAL24520.1"/>
    </source>
</evidence>
<feature type="transmembrane region" description="Helical" evidence="1">
    <location>
        <begin position="12"/>
        <end position="33"/>
    </location>
</feature>
<dbReference type="InterPro" id="IPR036034">
    <property type="entry name" value="PDZ_sf"/>
</dbReference>
<feature type="transmembrane region" description="Helical" evidence="1">
    <location>
        <begin position="230"/>
        <end position="247"/>
    </location>
</feature>